<evidence type="ECO:0000256" key="2">
    <source>
        <dbReference type="SAM" id="Phobius"/>
    </source>
</evidence>
<accession>A0A2W5PVH9</accession>
<dbReference type="AlphaFoldDB" id="A0A2W5PVH9"/>
<reference evidence="3 4" key="1">
    <citation type="submission" date="2017-08" db="EMBL/GenBank/DDBJ databases">
        <title>Infants hospitalized years apart are colonized by the same room-sourced microbial strains.</title>
        <authorList>
            <person name="Brooks B."/>
            <person name="Olm M.R."/>
            <person name="Firek B.A."/>
            <person name="Baker R."/>
            <person name="Thomas B.C."/>
            <person name="Morowitz M.J."/>
            <person name="Banfield J.F."/>
        </authorList>
    </citation>
    <scope>NUCLEOTIDE SEQUENCE [LARGE SCALE GENOMIC DNA]</scope>
    <source>
        <strain evidence="3">S2_005_002_R2_34</strain>
    </source>
</reference>
<proteinExistence type="predicted"/>
<gene>
    <name evidence="3" type="ORF">DI556_13310</name>
</gene>
<evidence type="ECO:0000256" key="1">
    <source>
        <dbReference type="SAM" id="MobiDB-lite"/>
    </source>
</evidence>
<protein>
    <submittedName>
        <fullName evidence="3">Uncharacterized protein</fullName>
    </submittedName>
</protein>
<dbReference type="Proteomes" id="UP000249185">
    <property type="component" value="Unassembled WGS sequence"/>
</dbReference>
<keyword evidence="2" id="KW-0472">Membrane</keyword>
<evidence type="ECO:0000313" key="4">
    <source>
        <dbReference type="Proteomes" id="UP000249185"/>
    </source>
</evidence>
<keyword evidence="2" id="KW-1133">Transmembrane helix</keyword>
<evidence type="ECO:0000313" key="3">
    <source>
        <dbReference type="EMBL" id="PZQ48787.1"/>
    </source>
</evidence>
<comment type="caution">
    <text evidence="3">The sequence shown here is derived from an EMBL/GenBank/DDBJ whole genome shotgun (WGS) entry which is preliminary data.</text>
</comment>
<feature type="region of interest" description="Disordered" evidence="1">
    <location>
        <begin position="12"/>
        <end position="41"/>
    </location>
</feature>
<keyword evidence="2" id="KW-0812">Transmembrane</keyword>
<feature type="transmembrane region" description="Helical" evidence="2">
    <location>
        <begin position="65"/>
        <end position="86"/>
    </location>
</feature>
<organism evidence="3 4">
    <name type="scientific">Rhodovulum sulfidophilum</name>
    <name type="common">Rhodobacter sulfidophilus</name>
    <dbReference type="NCBI Taxonomy" id="35806"/>
    <lineage>
        <taxon>Bacteria</taxon>
        <taxon>Pseudomonadati</taxon>
        <taxon>Pseudomonadota</taxon>
        <taxon>Alphaproteobacteria</taxon>
        <taxon>Rhodobacterales</taxon>
        <taxon>Paracoccaceae</taxon>
        <taxon>Rhodovulum</taxon>
    </lineage>
</organism>
<dbReference type="EMBL" id="QFPW01000010">
    <property type="protein sequence ID" value="PZQ48787.1"/>
    <property type="molecule type" value="Genomic_DNA"/>
</dbReference>
<sequence>MADPPYLRLVHDKSAPPEAATARPKRRRRAKASVPSDPASHAAELAALRKRLSELERESLRDNHVICAAVFLMSCAYFGFVVWQHVAAMP</sequence>
<name>A0A2W5PVH9_RHOSU</name>